<evidence type="ECO:0000256" key="3">
    <source>
        <dbReference type="ARBA" id="ARBA00006835"/>
    </source>
</evidence>
<evidence type="ECO:0000313" key="23">
    <source>
        <dbReference type="Proteomes" id="UP001331761"/>
    </source>
</evidence>
<comment type="similarity">
    <text evidence="2">Belongs to the universal ribosomal protein uL3 family.</text>
</comment>
<evidence type="ECO:0000256" key="14">
    <source>
        <dbReference type="ARBA" id="ARBA00023242"/>
    </source>
</evidence>
<evidence type="ECO:0000256" key="5">
    <source>
        <dbReference type="ARBA" id="ARBA00022679"/>
    </source>
</evidence>
<evidence type="ECO:0000256" key="15">
    <source>
        <dbReference type="ARBA" id="ARBA00023274"/>
    </source>
</evidence>
<evidence type="ECO:0000256" key="9">
    <source>
        <dbReference type="ARBA" id="ARBA00022833"/>
    </source>
</evidence>
<reference evidence="22 23" key="1">
    <citation type="submission" date="2019-10" db="EMBL/GenBank/DDBJ databases">
        <title>Assembly and Annotation for the nematode Trichostrongylus colubriformis.</title>
        <authorList>
            <person name="Martin J."/>
        </authorList>
    </citation>
    <scope>NUCLEOTIDE SEQUENCE [LARGE SCALE GENOMIC DNA]</scope>
    <source>
        <strain evidence="22">G859</strain>
        <tissue evidence="22">Whole worm</tissue>
    </source>
</reference>
<dbReference type="SUPFAM" id="SSF64484">
    <property type="entry name" value="beta and beta-prime subunits of DNA dependent RNA-polymerase"/>
    <property type="match status" value="1"/>
</dbReference>
<dbReference type="Gene3D" id="2.40.30.10">
    <property type="entry name" value="Translation factors"/>
    <property type="match status" value="2"/>
</dbReference>
<dbReference type="SUPFAM" id="SSF49899">
    <property type="entry name" value="Concanavalin A-like lectins/glucanases"/>
    <property type="match status" value="1"/>
</dbReference>
<dbReference type="InterPro" id="IPR001810">
    <property type="entry name" value="F-box_dom"/>
</dbReference>
<dbReference type="InterPro" id="IPR003877">
    <property type="entry name" value="SPRY_dom"/>
</dbReference>
<dbReference type="InterPro" id="IPR007642">
    <property type="entry name" value="RNA_pol_Rpb2_2"/>
</dbReference>
<feature type="region of interest" description="Disordered" evidence="19">
    <location>
        <begin position="651"/>
        <end position="676"/>
    </location>
</feature>
<keyword evidence="15" id="KW-0687">Ribonucleoprotein</keyword>
<dbReference type="FunFam" id="3.90.1110.10:FF:000002">
    <property type="entry name" value="DNA-directed RNA polymerase subunit beta"/>
    <property type="match status" value="1"/>
</dbReference>
<dbReference type="Pfam" id="PF12937">
    <property type="entry name" value="F-box-like"/>
    <property type="match status" value="1"/>
</dbReference>
<keyword evidence="6 18" id="KW-0548">Nucleotidyltransferase</keyword>
<dbReference type="InterPro" id="IPR009000">
    <property type="entry name" value="Transl_B-barrel_sf"/>
</dbReference>
<comment type="caution">
    <text evidence="22">The sequence shown here is derived from an EMBL/GenBank/DDBJ whole genome shotgun (WGS) entry which is preliminary data.</text>
</comment>
<dbReference type="GO" id="GO:0008270">
    <property type="term" value="F:zinc ion binding"/>
    <property type="evidence" value="ECO:0007669"/>
    <property type="project" value="UniProtKB-KW"/>
</dbReference>
<comment type="function">
    <text evidence="18">DNA-dependent RNA polymerase catalyzes the transcription of DNA into RNA using the four ribonucleoside triphosphates as substrates.</text>
</comment>
<dbReference type="GO" id="GO:0003899">
    <property type="term" value="F:DNA-directed RNA polymerase activity"/>
    <property type="evidence" value="ECO:0007669"/>
    <property type="project" value="UniProtKB-EC"/>
</dbReference>
<dbReference type="InterPro" id="IPR013320">
    <property type="entry name" value="ConA-like_dom_sf"/>
</dbReference>
<dbReference type="GO" id="GO:0003677">
    <property type="term" value="F:DNA binding"/>
    <property type="evidence" value="ECO:0007669"/>
    <property type="project" value="InterPro"/>
</dbReference>
<evidence type="ECO:0000256" key="10">
    <source>
        <dbReference type="ARBA" id="ARBA00022842"/>
    </source>
</evidence>
<dbReference type="InterPro" id="IPR015712">
    <property type="entry name" value="DNA-dir_RNA_pol_su2"/>
</dbReference>
<evidence type="ECO:0000256" key="8">
    <source>
        <dbReference type="ARBA" id="ARBA00022771"/>
    </source>
</evidence>
<dbReference type="Pfam" id="PF04565">
    <property type="entry name" value="RNA_pol_Rpb2_3"/>
    <property type="match status" value="1"/>
</dbReference>
<dbReference type="FunFam" id="2.40.50.150:FF:000002">
    <property type="entry name" value="DNA-directed RNA polymerase subunit beta"/>
    <property type="match status" value="1"/>
</dbReference>
<dbReference type="InterPro" id="IPR007120">
    <property type="entry name" value="DNA-dir_RNAP_su2_dom"/>
</dbReference>
<dbReference type="PROSITE" id="PS50181">
    <property type="entry name" value="FBOX"/>
    <property type="match status" value="1"/>
</dbReference>
<feature type="compositionally biased region" description="Acidic residues" evidence="19">
    <location>
        <begin position="664"/>
        <end position="676"/>
    </location>
</feature>
<feature type="domain" description="B30.2/SPRY" evidence="21">
    <location>
        <begin position="468"/>
        <end position="664"/>
    </location>
</feature>
<dbReference type="InterPro" id="IPR007641">
    <property type="entry name" value="RNA_pol_Rpb2_7"/>
</dbReference>
<dbReference type="GO" id="GO:0003735">
    <property type="term" value="F:structural constituent of ribosome"/>
    <property type="evidence" value="ECO:0007669"/>
    <property type="project" value="InterPro"/>
</dbReference>
<dbReference type="Pfam" id="PF00562">
    <property type="entry name" value="RNA_pol_Rpb2_6"/>
    <property type="match status" value="1"/>
</dbReference>
<dbReference type="SUPFAM" id="SSF81383">
    <property type="entry name" value="F-box domain"/>
    <property type="match status" value="1"/>
</dbReference>
<dbReference type="Pfam" id="PF04567">
    <property type="entry name" value="RNA_pol_Rpb2_5"/>
    <property type="match status" value="1"/>
</dbReference>
<keyword evidence="7" id="KW-0479">Metal-binding</keyword>
<dbReference type="Gene3D" id="2.40.50.150">
    <property type="match status" value="1"/>
</dbReference>
<dbReference type="GO" id="GO:0032549">
    <property type="term" value="F:ribonucleoside binding"/>
    <property type="evidence" value="ECO:0007669"/>
    <property type="project" value="InterPro"/>
</dbReference>
<dbReference type="GO" id="GO:0005840">
    <property type="term" value="C:ribosome"/>
    <property type="evidence" value="ECO:0007669"/>
    <property type="project" value="UniProtKB-KW"/>
</dbReference>
<dbReference type="GO" id="GO:0006412">
    <property type="term" value="P:translation"/>
    <property type="evidence" value="ECO:0007669"/>
    <property type="project" value="InterPro"/>
</dbReference>
<dbReference type="InterPro" id="IPR037034">
    <property type="entry name" value="RNA_pol_Rpb2_2_sf"/>
</dbReference>
<evidence type="ECO:0000256" key="12">
    <source>
        <dbReference type="ARBA" id="ARBA00023018"/>
    </source>
</evidence>
<dbReference type="EC" id="2.7.7.6" evidence="18"/>
<evidence type="ECO:0000256" key="6">
    <source>
        <dbReference type="ARBA" id="ARBA00022695"/>
    </source>
</evidence>
<dbReference type="Pfam" id="PF04563">
    <property type="entry name" value="RNA_pol_Rpb2_1"/>
    <property type="match status" value="1"/>
</dbReference>
<keyword evidence="13 18" id="KW-0804">Transcription</keyword>
<dbReference type="InterPro" id="IPR000597">
    <property type="entry name" value="Ribosomal_uL3"/>
</dbReference>
<dbReference type="InterPro" id="IPR007647">
    <property type="entry name" value="RNA_pol_Rpb2_5"/>
</dbReference>
<evidence type="ECO:0000256" key="16">
    <source>
        <dbReference type="ARBA" id="ARBA00034103"/>
    </source>
</evidence>
<dbReference type="GO" id="GO:0045202">
    <property type="term" value="C:synapse"/>
    <property type="evidence" value="ECO:0007669"/>
    <property type="project" value="UniProtKB-SubCell"/>
</dbReference>
<sequence>MTLLSDVAGGCVTPAFSCIGDLTVAQHTACNGRFAVSRKTSHSHSCSMVANEVRTSVIGALLPPVHERIHADYLDETNRALLQEVISAEKHRAVESAATRTQESEARIAEIELPTRRVGLLARKIGMAPQWTISGDRVLCTLLEICENHVVSVTSPEEWYRKSIIGKRKAFNREGPLWKVTVGAVNYDMDRFTHAYRNMFIRAGVPVKKHLGSFLVSEEALPSVGTRLDVRHFSVGQYVTATGKSIDWGFQGGMHRWGMRGQPQRNTTKSHRRIGSVGSTGDARVWPGKRMPGHMGYEWVTVSGLEVLRMNLDKQVIYVKGSVPGDIEDMLLLKDCLQPEKKLKTGPVPTWLPSLETTAEESEEQRASANSHEILSPKMFSISIILLKWKFIGLVQRSCILVHSTEFIKVLATRLPHHILSQIFQYLGLSDLRSCTLVCRHWFNVLNFEDSLVWRSLAQSKISESALADPYLLSELTSYKKKLRAFYFAWNPNDASKNNYVRANGFTVHRQPVAQSTDGVRGKIGVSQGVHAFDITWEGPLGTVAVVGVATRHAALHCPGYLPLLGSDDQSWGWNLVDNTLIHNGEQLGVYPRSNNPPKYQVGERVRLVLDCDRHLVYFERAGAEFLGLAFTDLPPVKLFPAICAVYGNTEDDDDDMPYGGEGGDQDVDEDDNEEISSEQWQEACWVVISAYFDEKGLVRQQLDSFDEFIQMNVQRIVEDSPPVELQAEVQHFSGDIENPTKFSLKFDQIYLSKPTHWEKDGAPTPMMPNEARLRNLTYSSPLYVDITKQIQRDDEVTERKYEKVFVGKIPIMLRSSYCMLSNMSDRDLTELNECPLDPGGYFVINGSEKTECRSCLENSSRPTSTMWVNMMARSGGGAKKTAMGQRIIAILPYIKQEIPVMIVFRALGFVSDRDILEHIIYDFEDPEMMEMVKPSLDEAFVIQEQNVALNFIGARGAKPGVTKEQRIKYAKEILQKELLPHVGVSDFCETKKAYFIGYMVHRLLLAALGRRELDDRDHIGNKRLDLAGPLLAFLFRALFRNLLKEMRLTAQKYINKNGDFSLDVCVKTSTITRGLAYSLATGNWGDQKKAHQSRAGVSQVLNRLTYTATLSHLRRANSPIGREGKLAKPRQLHNTQWGMERESGSNFSWSDLVGGGVVELIDAMEEETVMLAMMPEDLKAGGYCDTYTHCEIHPAMILGVCASIIPFPDHNQSPRNTYQSAMGKQAMGVYTTNFHVRMDTLAHVLYYPQKPLVTTRSMEYLRFNELPAGINAIVAILSYSGYNQEDSVIMNQSAIDRGLFRSVFYRSYRDQEANLDGANEELIEKPTRDKCSGMRHSLYDKLDEDGIISPGMRVSGDDVIIGKTVALPEVDDDLDASSKKYTKRDASTFLRSSETGIIDQVMVSLNTDGNKFVKIRVRSVRLPQIGDKFASRHGQKGTMGIMYRQEDMPFTCEGLTPDIIINPHAVPSRMTIGHLIECLQGKLSANKGEIGDATPFNDTVNVQKISNLLQEYGYHLRGNEVMYNGHTGTKLTTQIFFGPTYYQRLKHMVDDKIHSRARGPIQMMNRQPMEGRARDGGLRFGEMERDCQISHGAAQFLRERLFEVSDPYHVYICNNCGLIVVANLRTNSFECKACRNKTQVSAVRIPYACKLLFQELMSMSIAPRLMVDA</sequence>
<keyword evidence="23" id="KW-1185">Reference proteome</keyword>
<dbReference type="PROSITE" id="PS50188">
    <property type="entry name" value="B302_SPRY"/>
    <property type="match status" value="1"/>
</dbReference>
<evidence type="ECO:0000256" key="4">
    <source>
        <dbReference type="ARBA" id="ARBA00022478"/>
    </source>
</evidence>
<evidence type="ECO:0000313" key="22">
    <source>
        <dbReference type="EMBL" id="KAK5980300.1"/>
    </source>
</evidence>
<evidence type="ECO:0000256" key="7">
    <source>
        <dbReference type="ARBA" id="ARBA00022723"/>
    </source>
</evidence>
<dbReference type="InterPro" id="IPR036047">
    <property type="entry name" value="F-box-like_dom_sf"/>
</dbReference>
<evidence type="ECO:0000259" key="20">
    <source>
        <dbReference type="PROSITE" id="PS50181"/>
    </source>
</evidence>
<keyword evidence="5 18" id="KW-0808">Transferase</keyword>
<dbReference type="CDD" id="cd00653">
    <property type="entry name" value="RNA_pol_B_RPB2"/>
    <property type="match status" value="1"/>
</dbReference>
<evidence type="ECO:0000259" key="21">
    <source>
        <dbReference type="PROSITE" id="PS50188"/>
    </source>
</evidence>
<comment type="catalytic activity">
    <reaction evidence="17 18">
        <text>RNA(n) + a ribonucleoside 5'-triphosphate = RNA(n+1) + diphosphate</text>
        <dbReference type="Rhea" id="RHEA:21248"/>
        <dbReference type="Rhea" id="RHEA-COMP:14527"/>
        <dbReference type="Rhea" id="RHEA-COMP:17342"/>
        <dbReference type="ChEBI" id="CHEBI:33019"/>
        <dbReference type="ChEBI" id="CHEBI:61557"/>
        <dbReference type="ChEBI" id="CHEBI:140395"/>
        <dbReference type="EC" id="2.7.7.6"/>
    </reaction>
</comment>
<proteinExistence type="inferred from homology"/>
<evidence type="ECO:0000256" key="11">
    <source>
        <dbReference type="ARBA" id="ARBA00022980"/>
    </source>
</evidence>
<keyword evidence="8" id="KW-0863">Zinc-finger</keyword>
<dbReference type="GO" id="GO:0006351">
    <property type="term" value="P:DNA-templated transcription"/>
    <property type="evidence" value="ECO:0007669"/>
    <property type="project" value="InterPro"/>
</dbReference>
<keyword evidence="12" id="KW-0770">Synapse</keyword>
<dbReference type="SUPFAM" id="SSF50447">
    <property type="entry name" value="Translation proteins"/>
    <property type="match status" value="1"/>
</dbReference>
<dbReference type="Gene3D" id="3.90.1100.10">
    <property type="match status" value="1"/>
</dbReference>
<gene>
    <name evidence="22" type="ORF">GCK32_003419</name>
</gene>
<accession>A0AAN8FQS7</accession>
<organism evidence="22 23">
    <name type="scientific">Trichostrongylus colubriformis</name>
    <name type="common">Black scour worm</name>
    <dbReference type="NCBI Taxonomy" id="6319"/>
    <lineage>
        <taxon>Eukaryota</taxon>
        <taxon>Metazoa</taxon>
        <taxon>Ecdysozoa</taxon>
        <taxon>Nematoda</taxon>
        <taxon>Chromadorea</taxon>
        <taxon>Rhabditida</taxon>
        <taxon>Rhabditina</taxon>
        <taxon>Rhabditomorpha</taxon>
        <taxon>Strongyloidea</taxon>
        <taxon>Trichostrongylidae</taxon>
        <taxon>Trichostrongylus</taxon>
    </lineage>
</organism>
<dbReference type="PANTHER" id="PTHR20856">
    <property type="entry name" value="DNA-DIRECTED RNA POLYMERASE I SUBUNIT 2"/>
    <property type="match status" value="1"/>
</dbReference>
<comment type="subcellular location">
    <subcellularLocation>
        <location evidence="1">Nucleus</location>
    </subcellularLocation>
    <subcellularLocation>
        <location evidence="16">Synapse</location>
    </subcellularLocation>
</comment>
<evidence type="ECO:0000256" key="18">
    <source>
        <dbReference type="RuleBase" id="RU363031"/>
    </source>
</evidence>
<dbReference type="InterPro" id="IPR043136">
    <property type="entry name" value="B30.2/SPRY_sf"/>
</dbReference>
<dbReference type="GO" id="GO:1990904">
    <property type="term" value="C:ribonucleoprotein complex"/>
    <property type="evidence" value="ECO:0007669"/>
    <property type="project" value="UniProtKB-KW"/>
</dbReference>
<dbReference type="InterPro" id="IPR001870">
    <property type="entry name" value="B30.2/SPRY"/>
</dbReference>
<dbReference type="Proteomes" id="UP001331761">
    <property type="component" value="Unassembled WGS sequence"/>
</dbReference>
<dbReference type="FunFam" id="3.90.1100.10:FF:000003">
    <property type="entry name" value="DNA-directed RNA polymerase subunit beta"/>
    <property type="match status" value="1"/>
</dbReference>
<dbReference type="Gene3D" id="3.90.1800.10">
    <property type="entry name" value="RNA polymerase alpha subunit dimerisation domain"/>
    <property type="match status" value="1"/>
</dbReference>
<dbReference type="Pfam" id="PF00622">
    <property type="entry name" value="SPRY"/>
    <property type="match status" value="1"/>
</dbReference>
<keyword evidence="14" id="KW-0539">Nucleus</keyword>
<dbReference type="FunFam" id="2.40.30.10:FF:000169">
    <property type="entry name" value="50S ribosomal protein L3"/>
    <property type="match status" value="1"/>
</dbReference>
<dbReference type="Pfam" id="PF00297">
    <property type="entry name" value="Ribosomal_L3"/>
    <property type="match status" value="1"/>
</dbReference>
<protein>
    <recommendedName>
        <fullName evidence="18">DNA-directed RNA polymerase subunit beta</fullName>
        <ecNumber evidence="18">2.7.7.6</ecNumber>
    </recommendedName>
</protein>
<keyword evidence="11" id="KW-0689">Ribosomal protein</keyword>
<evidence type="ECO:0000256" key="17">
    <source>
        <dbReference type="ARBA" id="ARBA00048552"/>
    </source>
</evidence>
<dbReference type="CDD" id="cd22111">
    <property type="entry name" value="F-box_FBXO45"/>
    <property type="match status" value="1"/>
</dbReference>
<evidence type="ECO:0000256" key="1">
    <source>
        <dbReference type="ARBA" id="ARBA00004123"/>
    </source>
</evidence>
<dbReference type="PROSITE" id="PS01166">
    <property type="entry name" value="RNA_POL_BETA"/>
    <property type="match status" value="1"/>
</dbReference>
<keyword evidence="4 18" id="KW-0240">DNA-directed RNA polymerase</keyword>
<keyword evidence="10" id="KW-0460">Magnesium</keyword>
<dbReference type="Gene3D" id="2.40.270.10">
    <property type="entry name" value="DNA-directed RNA polymerase, subunit 2, domain 6"/>
    <property type="match status" value="1"/>
</dbReference>
<name>A0AAN8FQS7_TRICO</name>
<dbReference type="FunFam" id="2.40.270.10:FF:000011">
    <property type="entry name" value="DNA-directed RNA polymerase subunit beta"/>
    <property type="match status" value="1"/>
</dbReference>
<dbReference type="GO" id="GO:0005634">
    <property type="term" value="C:nucleus"/>
    <property type="evidence" value="ECO:0007669"/>
    <property type="project" value="UniProtKB-SubCell"/>
</dbReference>
<dbReference type="FunFam" id="3.90.1800.10:FF:000002">
    <property type="entry name" value="DNA-directed RNA polymerase subunit beta"/>
    <property type="match status" value="1"/>
</dbReference>
<dbReference type="Gene3D" id="2.60.120.920">
    <property type="match status" value="1"/>
</dbReference>
<dbReference type="EMBL" id="WIXE01007592">
    <property type="protein sequence ID" value="KAK5980300.1"/>
    <property type="molecule type" value="Genomic_DNA"/>
</dbReference>
<keyword evidence="9" id="KW-0862">Zinc</keyword>
<evidence type="ECO:0000256" key="19">
    <source>
        <dbReference type="SAM" id="MobiDB-lite"/>
    </source>
</evidence>
<dbReference type="Gene3D" id="3.90.1110.10">
    <property type="entry name" value="RNA polymerase Rpb2, domain 2"/>
    <property type="match status" value="1"/>
</dbReference>
<dbReference type="Gene3D" id="1.20.1280.50">
    <property type="match status" value="1"/>
</dbReference>
<dbReference type="InterPro" id="IPR014724">
    <property type="entry name" value="RNA_pol_RPB2_OB-fold"/>
</dbReference>
<comment type="similarity">
    <text evidence="3 18">Belongs to the RNA polymerase beta chain family.</text>
</comment>
<dbReference type="SMART" id="SM00449">
    <property type="entry name" value="SPRY"/>
    <property type="match status" value="1"/>
</dbReference>
<evidence type="ECO:0000256" key="2">
    <source>
        <dbReference type="ARBA" id="ARBA00006540"/>
    </source>
</evidence>
<dbReference type="InterPro" id="IPR007121">
    <property type="entry name" value="RNA_pol_bsu_CS"/>
</dbReference>
<dbReference type="GO" id="GO:0000428">
    <property type="term" value="C:DNA-directed RNA polymerase complex"/>
    <property type="evidence" value="ECO:0007669"/>
    <property type="project" value="UniProtKB-KW"/>
</dbReference>
<feature type="domain" description="F-box" evidence="20">
    <location>
        <begin position="409"/>
        <end position="457"/>
    </location>
</feature>
<dbReference type="Pfam" id="PF04561">
    <property type="entry name" value="RNA_pol_Rpb2_2"/>
    <property type="match status" value="1"/>
</dbReference>
<dbReference type="Pfam" id="PF04560">
    <property type="entry name" value="RNA_pol_Rpb2_7"/>
    <property type="match status" value="1"/>
</dbReference>
<dbReference type="InterPro" id="IPR007644">
    <property type="entry name" value="RNA_pol_bsu_protrusion"/>
</dbReference>
<evidence type="ECO:0000256" key="13">
    <source>
        <dbReference type="ARBA" id="ARBA00023163"/>
    </source>
</evidence>
<feature type="region of interest" description="Disordered" evidence="19">
    <location>
        <begin position="258"/>
        <end position="285"/>
    </location>
</feature>
<dbReference type="SMART" id="SM00256">
    <property type="entry name" value="FBOX"/>
    <property type="match status" value="1"/>
</dbReference>
<dbReference type="InterPro" id="IPR037033">
    <property type="entry name" value="DNA-dir_RNAP_su2_hyb_sf"/>
</dbReference>
<dbReference type="InterPro" id="IPR007645">
    <property type="entry name" value="RNA_pol_Rpb2_3"/>
</dbReference>